<dbReference type="PROSITE" id="PS50048">
    <property type="entry name" value="ZN2_CY6_FUNGAL_2"/>
    <property type="match status" value="1"/>
</dbReference>
<keyword evidence="4" id="KW-1185">Reference proteome</keyword>
<gene>
    <name evidence="3" type="ORF">DFH08DRAFT_126951</name>
</gene>
<evidence type="ECO:0000259" key="2">
    <source>
        <dbReference type="PROSITE" id="PS50048"/>
    </source>
</evidence>
<protein>
    <recommendedName>
        <fullName evidence="2">Zn(2)-C6 fungal-type domain-containing protein</fullName>
    </recommendedName>
</protein>
<dbReference type="AlphaFoldDB" id="A0AAD7A5V7"/>
<dbReference type="GO" id="GO:0000981">
    <property type="term" value="F:DNA-binding transcription factor activity, RNA polymerase II-specific"/>
    <property type="evidence" value="ECO:0007669"/>
    <property type="project" value="InterPro"/>
</dbReference>
<evidence type="ECO:0000256" key="1">
    <source>
        <dbReference type="SAM" id="MobiDB-lite"/>
    </source>
</evidence>
<dbReference type="Gene3D" id="4.10.240.10">
    <property type="entry name" value="Zn(2)-C6 fungal-type DNA-binding domain"/>
    <property type="match status" value="1"/>
</dbReference>
<reference evidence="3" key="1">
    <citation type="submission" date="2023-03" db="EMBL/GenBank/DDBJ databases">
        <title>Massive genome expansion in bonnet fungi (Mycena s.s.) driven by repeated elements and novel gene families across ecological guilds.</title>
        <authorList>
            <consortium name="Lawrence Berkeley National Laboratory"/>
            <person name="Harder C.B."/>
            <person name="Miyauchi S."/>
            <person name="Viragh M."/>
            <person name="Kuo A."/>
            <person name="Thoen E."/>
            <person name="Andreopoulos B."/>
            <person name="Lu D."/>
            <person name="Skrede I."/>
            <person name="Drula E."/>
            <person name="Henrissat B."/>
            <person name="Morin E."/>
            <person name="Kohler A."/>
            <person name="Barry K."/>
            <person name="LaButti K."/>
            <person name="Morin E."/>
            <person name="Salamov A."/>
            <person name="Lipzen A."/>
            <person name="Mereny Z."/>
            <person name="Hegedus B."/>
            <person name="Baldrian P."/>
            <person name="Stursova M."/>
            <person name="Weitz H."/>
            <person name="Taylor A."/>
            <person name="Grigoriev I.V."/>
            <person name="Nagy L.G."/>
            <person name="Martin F."/>
            <person name="Kauserud H."/>
        </authorList>
    </citation>
    <scope>NUCLEOTIDE SEQUENCE</scope>
    <source>
        <strain evidence="3">CBHHK002</strain>
    </source>
</reference>
<feature type="compositionally biased region" description="Low complexity" evidence="1">
    <location>
        <begin position="75"/>
        <end position="85"/>
    </location>
</feature>
<evidence type="ECO:0000313" key="4">
    <source>
        <dbReference type="Proteomes" id="UP001218218"/>
    </source>
</evidence>
<dbReference type="CDD" id="cd00067">
    <property type="entry name" value="GAL4"/>
    <property type="match status" value="1"/>
</dbReference>
<name>A0AAD7A5V7_9AGAR</name>
<comment type="caution">
    <text evidence="3">The sequence shown here is derived from an EMBL/GenBank/DDBJ whole genome shotgun (WGS) entry which is preliminary data.</text>
</comment>
<feature type="region of interest" description="Disordered" evidence="1">
    <location>
        <begin position="33"/>
        <end position="162"/>
    </location>
</feature>
<dbReference type="InterPro" id="IPR001138">
    <property type="entry name" value="Zn2Cys6_DnaBD"/>
</dbReference>
<dbReference type="SUPFAM" id="SSF57701">
    <property type="entry name" value="Zn2/Cys6 DNA-binding domain"/>
    <property type="match status" value="1"/>
</dbReference>
<proteinExistence type="predicted"/>
<dbReference type="SMART" id="SM00066">
    <property type="entry name" value="GAL4"/>
    <property type="match status" value="1"/>
</dbReference>
<dbReference type="InterPro" id="IPR036864">
    <property type="entry name" value="Zn2-C6_fun-type_DNA-bd_sf"/>
</dbReference>
<dbReference type="Proteomes" id="UP001218218">
    <property type="component" value="Unassembled WGS sequence"/>
</dbReference>
<dbReference type="GO" id="GO:0008270">
    <property type="term" value="F:zinc ion binding"/>
    <property type="evidence" value="ECO:0007669"/>
    <property type="project" value="InterPro"/>
</dbReference>
<feature type="domain" description="Zn(2)-C6 fungal-type" evidence="2">
    <location>
        <begin position="22"/>
        <end position="56"/>
    </location>
</feature>
<feature type="compositionally biased region" description="Basic and acidic residues" evidence="1">
    <location>
        <begin position="43"/>
        <end position="53"/>
    </location>
</feature>
<accession>A0AAD7A5V7</accession>
<sequence>MSDRSQQSGRVFVLRRKRTDVACQNCRRRKVKCIPSGDPLQDPCERCTKKGLDCQHVGVGTEEDDEPERTPPPHQSASHSSAPHSPVDRPLPKNRDGAGRRNTHPLQVQSRPNSTPPLAHINPTVPGAIIASRTPPYSARPGRDDQYLQRPAYGGGQNPTALPHRIGYTSASSSLNTNSYPAQMPYIQATTANDNSGYNCRPAPTNNFLCTCPCYCGGVRR</sequence>
<dbReference type="EMBL" id="JARIHO010000015">
    <property type="protein sequence ID" value="KAJ7350046.1"/>
    <property type="molecule type" value="Genomic_DNA"/>
</dbReference>
<dbReference type="PROSITE" id="PS00463">
    <property type="entry name" value="ZN2_CY6_FUNGAL_1"/>
    <property type="match status" value="1"/>
</dbReference>
<dbReference type="Pfam" id="PF00172">
    <property type="entry name" value="Zn_clus"/>
    <property type="match status" value="1"/>
</dbReference>
<feature type="compositionally biased region" description="Polar residues" evidence="1">
    <location>
        <begin position="104"/>
        <end position="113"/>
    </location>
</feature>
<evidence type="ECO:0000313" key="3">
    <source>
        <dbReference type="EMBL" id="KAJ7350046.1"/>
    </source>
</evidence>
<organism evidence="3 4">
    <name type="scientific">Mycena albidolilacea</name>
    <dbReference type="NCBI Taxonomy" id="1033008"/>
    <lineage>
        <taxon>Eukaryota</taxon>
        <taxon>Fungi</taxon>
        <taxon>Dikarya</taxon>
        <taxon>Basidiomycota</taxon>
        <taxon>Agaricomycotina</taxon>
        <taxon>Agaricomycetes</taxon>
        <taxon>Agaricomycetidae</taxon>
        <taxon>Agaricales</taxon>
        <taxon>Marasmiineae</taxon>
        <taxon>Mycenaceae</taxon>
        <taxon>Mycena</taxon>
    </lineage>
</organism>
<feature type="compositionally biased region" description="Basic and acidic residues" evidence="1">
    <location>
        <begin position="86"/>
        <end position="99"/>
    </location>
</feature>